<evidence type="ECO:0000256" key="1">
    <source>
        <dbReference type="ARBA" id="ARBA00022450"/>
    </source>
</evidence>
<proteinExistence type="predicted"/>
<dbReference type="PROSITE" id="PS00455">
    <property type="entry name" value="AMP_BINDING"/>
    <property type="match status" value="1"/>
</dbReference>
<dbReference type="Proteomes" id="UP000012174">
    <property type="component" value="Unassembled WGS sequence"/>
</dbReference>
<dbReference type="Gene3D" id="3.40.50.12780">
    <property type="entry name" value="N-terminal domain of ligase-like"/>
    <property type="match status" value="1"/>
</dbReference>
<dbReference type="OMA" id="ERIWPSI"/>
<evidence type="ECO:0000259" key="3">
    <source>
        <dbReference type="Pfam" id="PF00501"/>
    </source>
</evidence>
<dbReference type="InterPro" id="IPR051414">
    <property type="entry name" value="Adenylate-forming_Reductase"/>
</dbReference>
<organism evidence="5 6">
    <name type="scientific">Eutypa lata (strain UCR-EL1)</name>
    <name type="common">Grapevine dieback disease fungus</name>
    <name type="synonym">Eutypa armeniacae</name>
    <dbReference type="NCBI Taxonomy" id="1287681"/>
    <lineage>
        <taxon>Eukaryota</taxon>
        <taxon>Fungi</taxon>
        <taxon>Dikarya</taxon>
        <taxon>Ascomycota</taxon>
        <taxon>Pezizomycotina</taxon>
        <taxon>Sordariomycetes</taxon>
        <taxon>Xylariomycetidae</taxon>
        <taxon>Xylariales</taxon>
        <taxon>Diatrypaceae</taxon>
        <taxon>Eutypa</taxon>
    </lineage>
</organism>
<evidence type="ECO:0000313" key="6">
    <source>
        <dbReference type="Proteomes" id="UP000012174"/>
    </source>
</evidence>
<sequence>MTEHERVARCQGDLLPHVVDRLARERPNAKYGEWATESNVVTITYAQLANAINGLAGWLVEQLGPGRYGTHPDVLTYVSPNDVRYSALVLAAIKTGYVLFVTSPRNSSAAHRALFSHLQCRTFITTDPVPAPARAILDAVKSLRSRTVPPLEELLTKKYPFYVLNKSFKDLRRDPFVVMHTSGTTGLPKPIIWTHETCAQVLNSKSCEIPTLLAHLMIGAIPYGNVVIAPVAEPIPTAQGVVDALKKAPADVAVLVPSVVAELAQNPELLEYCAAHLETIIYIGGDLPQDIGDIVAAKVYLRCQWGTTETGIPPQLLSPKLFPPTSLNRDLWRYVQFHPCVGAMFDEVTDGIYELVIRRDPALADTQPCFTVPGLDELEEYRTKDLFEPHPSISDAWCWRARADDIIVFLNGEKTNPISMEHHIMANNPELSGVLVIGAQRFQAALLIEPASESLLTTAEQAALIERIWPSVEEANRSAPAHAQLEKSFILIVPSDRRFIRAGKGTFMRGPSISQYTEEIERLYANADFSPDDGDDGADEETLHISGLDGITHLVRQHVRAVTGWSSLDDASGFFDHVGTYLLHALLACNGIGRIFCLNRGEDGGKASQHKSFAVAGLDNDWDDRVVFIKADLQQPSLGLDGPTYESLRAQVGIVIHAAWPVNFNLPLAAFRPQFDGLVSLLTFATSSGARFVFISSVAAVEGYTRGPPPEEVLNDLDTLAPLGYGRAKFLVEHLVDAAARRLGNALPATIIRLGQVAGPVEGPGLWNPREWLPSMVLSSLHLGQCASRTSYGNN</sequence>
<dbReference type="Pfam" id="PF07993">
    <property type="entry name" value="NAD_binding_4"/>
    <property type="match status" value="1"/>
</dbReference>
<dbReference type="InterPro" id="IPR000873">
    <property type="entry name" value="AMP-dep_synth/lig_dom"/>
</dbReference>
<dbReference type="eggNOG" id="KOG1178">
    <property type="taxonomic scope" value="Eukaryota"/>
</dbReference>
<evidence type="ECO:0000256" key="2">
    <source>
        <dbReference type="ARBA" id="ARBA00022553"/>
    </source>
</evidence>
<dbReference type="Pfam" id="PF00501">
    <property type="entry name" value="AMP-binding"/>
    <property type="match status" value="1"/>
</dbReference>
<dbReference type="InterPro" id="IPR042099">
    <property type="entry name" value="ANL_N_sf"/>
</dbReference>
<name>M7SP93_EUTLA</name>
<dbReference type="InterPro" id="IPR036291">
    <property type="entry name" value="NAD(P)-bd_dom_sf"/>
</dbReference>
<protein>
    <submittedName>
        <fullName evidence="5">Putative nrps-like enzyme protein</fullName>
    </submittedName>
</protein>
<dbReference type="PANTHER" id="PTHR43439">
    <property type="entry name" value="PHENYLACETATE-COENZYME A LIGASE"/>
    <property type="match status" value="1"/>
</dbReference>
<dbReference type="STRING" id="1287681.M7SP93"/>
<dbReference type="OrthoDB" id="429813at2759"/>
<evidence type="ECO:0000259" key="4">
    <source>
        <dbReference type="Pfam" id="PF07993"/>
    </source>
</evidence>
<feature type="domain" description="Thioester reductase (TE)" evidence="4">
    <location>
        <begin position="578"/>
        <end position="786"/>
    </location>
</feature>
<dbReference type="Pfam" id="PF23562">
    <property type="entry name" value="AMP-binding_C_3"/>
    <property type="match status" value="1"/>
</dbReference>
<feature type="domain" description="AMP-dependent synthetase/ligase" evidence="3">
    <location>
        <begin position="33"/>
        <end position="312"/>
    </location>
</feature>
<keyword evidence="1" id="KW-0596">Phosphopantetheine</keyword>
<reference evidence="6" key="1">
    <citation type="journal article" date="2013" name="Genome Announc.">
        <title>Draft genome sequence of the grapevine dieback fungus Eutypa lata UCR-EL1.</title>
        <authorList>
            <person name="Blanco-Ulate B."/>
            <person name="Rolshausen P.E."/>
            <person name="Cantu D."/>
        </authorList>
    </citation>
    <scope>NUCLEOTIDE SEQUENCE [LARGE SCALE GENOMIC DNA]</scope>
    <source>
        <strain evidence="6">UCR-EL1</strain>
    </source>
</reference>
<dbReference type="AlphaFoldDB" id="M7SP93"/>
<dbReference type="InterPro" id="IPR013120">
    <property type="entry name" value="FAR_NAD-bd"/>
</dbReference>
<dbReference type="HOGENOM" id="CLU_002220_0_0_1"/>
<accession>M7SP93</accession>
<dbReference type="PANTHER" id="PTHR43439:SF2">
    <property type="entry name" value="ENZYME, PUTATIVE (JCVI)-RELATED"/>
    <property type="match status" value="1"/>
</dbReference>
<dbReference type="SUPFAM" id="SSF56801">
    <property type="entry name" value="Acetyl-CoA synthetase-like"/>
    <property type="match status" value="1"/>
</dbReference>
<keyword evidence="2" id="KW-0597">Phosphoprotein</keyword>
<gene>
    <name evidence="5" type="ORF">UCREL1_4753</name>
</gene>
<keyword evidence="6" id="KW-1185">Reference proteome</keyword>
<dbReference type="SUPFAM" id="SSF51735">
    <property type="entry name" value="NAD(P)-binding Rossmann-fold domains"/>
    <property type="match status" value="1"/>
</dbReference>
<dbReference type="Gene3D" id="3.40.50.980">
    <property type="match status" value="1"/>
</dbReference>
<dbReference type="Gene3D" id="3.40.50.720">
    <property type="entry name" value="NAD(P)-binding Rossmann-like Domain"/>
    <property type="match status" value="1"/>
</dbReference>
<dbReference type="EMBL" id="KB706278">
    <property type="protein sequence ID" value="EMR68234.1"/>
    <property type="molecule type" value="Genomic_DNA"/>
</dbReference>
<dbReference type="KEGG" id="ela:UCREL1_4753"/>
<evidence type="ECO:0000313" key="5">
    <source>
        <dbReference type="EMBL" id="EMR68234.1"/>
    </source>
</evidence>
<dbReference type="InterPro" id="IPR020845">
    <property type="entry name" value="AMP-binding_CS"/>
</dbReference>